<organism evidence="8 9">
    <name type="scientific">Myroides odoratimimus</name>
    <dbReference type="NCBI Taxonomy" id="76832"/>
    <lineage>
        <taxon>Bacteria</taxon>
        <taxon>Pseudomonadati</taxon>
        <taxon>Bacteroidota</taxon>
        <taxon>Flavobacteriia</taxon>
        <taxon>Flavobacteriales</taxon>
        <taxon>Flavobacteriaceae</taxon>
        <taxon>Myroides</taxon>
    </lineage>
</organism>
<dbReference type="eggNOG" id="COG1064">
    <property type="taxonomic scope" value="Bacteria"/>
</dbReference>
<dbReference type="PANTHER" id="PTHR42940:SF8">
    <property type="entry name" value="VACUOLAR PROTEIN SORTING-ASSOCIATED PROTEIN 11"/>
    <property type="match status" value="1"/>
</dbReference>
<dbReference type="InterPro" id="IPR013149">
    <property type="entry name" value="ADH-like_C"/>
</dbReference>
<dbReference type="PROSITE" id="PS00059">
    <property type="entry name" value="ADH_ZINC"/>
    <property type="match status" value="1"/>
</dbReference>
<dbReference type="CDD" id="cd05284">
    <property type="entry name" value="arabinose_DH_like"/>
    <property type="match status" value="1"/>
</dbReference>
<dbReference type="EMBL" id="CP013690">
    <property type="protein sequence ID" value="ALU27919.1"/>
    <property type="molecule type" value="Genomic_DNA"/>
</dbReference>
<name>A0A0S7EJS3_9FLAO</name>
<keyword evidence="4 7" id="KW-0479">Metal-binding</keyword>
<sequence>MKMKAVRFLGLHDVKIVDDMPIPVPTGEQVLIKVAGAGVCHSDLHVIDDGIVPGPFTLGHENAGYVEAMGESVKGFKKGDAVVVYGPWGCGHCKPCKQSSENYCDNHASQAAGGGLGLDGGMAEYMLVPSSRLLVPIGDLDPAIAAPITDAALTPYSAIKRSLHKLSPDSYVVVIGIGGLGHTALQILKAVSSATIIACDITQDKLDFAKKMGATYTVNSTDKDAAEQIVKITGAKKAIAVLDFVGATSTIELGAKVVGLNGDLTIIGLSGGNYPFGFGKVPLGVNVSIPYWGSEVELMEVIELARQRHIHIEVEKFPLDQALEVYDKMRRGELKGRAVLIP</sequence>
<dbReference type="InterPro" id="IPR002328">
    <property type="entry name" value="ADH_Zn_CS"/>
</dbReference>
<dbReference type="InterPro" id="IPR013154">
    <property type="entry name" value="ADH-like_N"/>
</dbReference>
<dbReference type="SUPFAM" id="SSF51735">
    <property type="entry name" value="NAD(P)-binding Rossmann-fold domains"/>
    <property type="match status" value="1"/>
</dbReference>
<evidence type="ECO:0000313" key="9">
    <source>
        <dbReference type="Proteomes" id="UP000069030"/>
    </source>
</evidence>
<dbReference type="Gene3D" id="3.40.50.720">
    <property type="entry name" value="NAD(P)-binding Rossmann-like Domain"/>
    <property type="match status" value="1"/>
</dbReference>
<reference evidence="8 9" key="1">
    <citation type="journal article" date="2016" name="J. Zhejiang Univ. Sci. B">
        <title>Antibiotic resistance mechanisms of Myroides sp.</title>
        <authorList>
            <person name="Hu S."/>
            <person name="Yuan S."/>
            <person name="Qu H."/>
            <person name="Jiang T."/>
            <person name="Zhou Y."/>
            <person name="Wang M."/>
            <person name="Ming D."/>
        </authorList>
    </citation>
    <scope>NUCLEOTIDE SEQUENCE [LARGE SCALE GENOMIC DNA]</scope>
    <source>
        <strain evidence="8 9">PR63039</strain>
    </source>
</reference>
<protein>
    <recommendedName>
        <fullName evidence="3">alcohol dehydrogenase</fullName>
        <ecNumber evidence="3">1.1.1.1</ecNumber>
    </recommendedName>
</protein>
<dbReference type="Pfam" id="PF00107">
    <property type="entry name" value="ADH_zinc_N"/>
    <property type="match status" value="1"/>
</dbReference>
<evidence type="ECO:0000256" key="3">
    <source>
        <dbReference type="ARBA" id="ARBA00013190"/>
    </source>
</evidence>
<dbReference type="GO" id="GO:0008270">
    <property type="term" value="F:zinc ion binding"/>
    <property type="evidence" value="ECO:0007669"/>
    <property type="project" value="InterPro"/>
</dbReference>
<accession>A0A0S7EJS3</accession>
<dbReference type="RefSeq" id="WP_058699811.1">
    <property type="nucleotide sequence ID" value="NZ_BCMQ01000016.1"/>
</dbReference>
<proteinExistence type="inferred from homology"/>
<dbReference type="Gene3D" id="3.90.180.10">
    <property type="entry name" value="Medium-chain alcohol dehydrogenases, catalytic domain"/>
    <property type="match status" value="1"/>
</dbReference>
<keyword evidence="6" id="KW-0560">Oxidoreductase</keyword>
<dbReference type="AlphaFoldDB" id="A0A0S7EJS3"/>
<dbReference type="InterPro" id="IPR011032">
    <property type="entry name" value="GroES-like_sf"/>
</dbReference>
<evidence type="ECO:0000256" key="1">
    <source>
        <dbReference type="ARBA" id="ARBA00001947"/>
    </source>
</evidence>
<dbReference type="PANTHER" id="PTHR42940">
    <property type="entry name" value="ALCOHOL DEHYDROGENASE 1-RELATED"/>
    <property type="match status" value="1"/>
</dbReference>
<keyword evidence="5 7" id="KW-0862">Zinc</keyword>
<evidence type="ECO:0000256" key="4">
    <source>
        <dbReference type="ARBA" id="ARBA00022723"/>
    </source>
</evidence>
<evidence type="ECO:0000256" key="2">
    <source>
        <dbReference type="ARBA" id="ARBA00008072"/>
    </source>
</evidence>
<evidence type="ECO:0000313" key="8">
    <source>
        <dbReference type="EMBL" id="ALU27919.1"/>
    </source>
</evidence>
<dbReference type="GO" id="GO:0004022">
    <property type="term" value="F:alcohol dehydrogenase (NAD+) activity"/>
    <property type="evidence" value="ECO:0007669"/>
    <property type="project" value="UniProtKB-EC"/>
</dbReference>
<dbReference type="SMART" id="SM00829">
    <property type="entry name" value="PKS_ER"/>
    <property type="match status" value="1"/>
</dbReference>
<dbReference type="SUPFAM" id="SSF50129">
    <property type="entry name" value="GroES-like"/>
    <property type="match status" value="1"/>
</dbReference>
<dbReference type="KEGG" id="mod:AS202_17980"/>
<evidence type="ECO:0000256" key="6">
    <source>
        <dbReference type="ARBA" id="ARBA00023002"/>
    </source>
</evidence>
<dbReference type="EC" id="1.1.1.1" evidence="3"/>
<evidence type="ECO:0000256" key="5">
    <source>
        <dbReference type="ARBA" id="ARBA00022833"/>
    </source>
</evidence>
<gene>
    <name evidence="8" type="ORF">AS202_17980</name>
</gene>
<evidence type="ECO:0000256" key="7">
    <source>
        <dbReference type="RuleBase" id="RU361277"/>
    </source>
</evidence>
<dbReference type="Pfam" id="PF08240">
    <property type="entry name" value="ADH_N"/>
    <property type="match status" value="1"/>
</dbReference>
<dbReference type="InterPro" id="IPR020843">
    <property type="entry name" value="ER"/>
</dbReference>
<dbReference type="InterPro" id="IPR036291">
    <property type="entry name" value="NAD(P)-bd_dom_sf"/>
</dbReference>
<dbReference type="GeneID" id="66976380"/>
<dbReference type="Proteomes" id="UP000069030">
    <property type="component" value="Chromosome"/>
</dbReference>
<comment type="cofactor">
    <cofactor evidence="1 7">
        <name>Zn(2+)</name>
        <dbReference type="ChEBI" id="CHEBI:29105"/>
    </cofactor>
</comment>
<comment type="similarity">
    <text evidence="2 7">Belongs to the zinc-containing alcohol dehydrogenase family.</text>
</comment>